<dbReference type="GO" id="GO:0004523">
    <property type="term" value="F:RNA-DNA hybrid ribonuclease activity"/>
    <property type="evidence" value="ECO:0007669"/>
    <property type="project" value="InterPro"/>
</dbReference>
<dbReference type="PANTHER" id="PTHR48475">
    <property type="entry name" value="RIBONUCLEASE H"/>
    <property type="match status" value="1"/>
</dbReference>
<feature type="domain" description="RNase H type-1" evidence="1">
    <location>
        <begin position="13"/>
        <end position="74"/>
    </location>
</feature>
<evidence type="ECO:0000313" key="2">
    <source>
        <dbReference type="EnsemblPlants" id="AUR62041039-RA:cds"/>
    </source>
</evidence>
<reference evidence="2" key="1">
    <citation type="journal article" date="2017" name="Nature">
        <title>The genome of Chenopodium quinoa.</title>
        <authorList>
            <person name="Jarvis D.E."/>
            <person name="Ho Y.S."/>
            <person name="Lightfoot D.J."/>
            <person name="Schmoeckel S.M."/>
            <person name="Li B."/>
            <person name="Borm T.J.A."/>
            <person name="Ohyanagi H."/>
            <person name="Mineta K."/>
            <person name="Michell C.T."/>
            <person name="Saber N."/>
            <person name="Kharbatia N.M."/>
            <person name="Rupper R.R."/>
            <person name="Sharp A.R."/>
            <person name="Dally N."/>
            <person name="Boughton B.A."/>
            <person name="Woo Y.H."/>
            <person name="Gao G."/>
            <person name="Schijlen E.G.W.M."/>
            <person name="Guo X."/>
            <person name="Momin A.A."/>
            <person name="Negrao S."/>
            <person name="Al-Babili S."/>
            <person name="Gehring C."/>
            <person name="Roessner U."/>
            <person name="Jung C."/>
            <person name="Murphy K."/>
            <person name="Arold S.T."/>
            <person name="Gojobori T."/>
            <person name="van der Linden C.G."/>
            <person name="van Loo E.N."/>
            <person name="Jellen E.N."/>
            <person name="Maughan P.J."/>
            <person name="Tester M."/>
        </authorList>
    </citation>
    <scope>NUCLEOTIDE SEQUENCE [LARGE SCALE GENOMIC DNA]</scope>
    <source>
        <strain evidence="2">cv. PI 614886</strain>
    </source>
</reference>
<dbReference type="Gene3D" id="3.30.420.10">
    <property type="entry name" value="Ribonuclease H-like superfamily/Ribonuclease H"/>
    <property type="match status" value="1"/>
</dbReference>
<dbReference type="AlphaFoldDB" id="A0A803N616"/>
<proteinExistence type="predicted"/>
<sequence length="110" mass="11777">MLPPWEMYLDGAARQDGAGAGVVFVSPEKHILPYSFVLTQLCSNNMAEYQALIMGLQMAVKMGIQDLDVYGDSLSHVPRSANKMADLLAGLAATLALGEEEAMSLPVCNC</sequence>
<accession>A0A803N616</accession>
<dbReference type="Pfam" id="PF13456">
    <property type="entry name" value="RVT_3"/>
    <property type="match status" value="1"/>
</dbReference>
<dbReference type="InterPro" id="IPR036397">
    <property type="entry name" value="RNaseH_sf"/>
</dbReference>
<evidence type="ECO:0000313" key="3">
    <source>
        <dbReference type="Proteomes" id="UP000596660"/>
    </source>
</evidence>
<dbReference type="Gramene" id="AUR62041039-RA">
    <property type="protein sequence ID" value="AUR62041039-RA:cds"/>
    <property type="gene ID" value="AUR62041039"/>
</dbReference>
<organism evidence="2 3">
    <name type="scientific">Chenopodium quinoa</name>
    <name type="common">Quinoa</name>
    <dbReference type="NCBI Taxonomy" id="63459"/>
    <lineage>
        <taxon>Eukaryota</taxon>
        <taxon>Viridiplantae</taxon>
        <taxon>Streptophyta</taxon>
        <taxon>Embryophyta</taxon>
        <taxon>Tracheophyta</taxon>
        <taxon>Spermatophyta</taxon>
        <taxon>Magnoliopsida</taxon>
        <taxon>eudicotyledons</taxon>
        <taxon>Gunneridae</taxon>
        <taxon>Pentapetalae</taxon>
        <taxon>Caryophyllales</taxon>
        <taxon>Chenopodiaceae</taxon>
        <taxon>Chenopodioideae</taxon>
        <taxon>Atripliceae</taxon>
        <taxon>Chenopodium</taxon>
    </lineage>
</organism>
<reference evidence="2" key="2">
    <citation type="submission" date="2021-03" db="UniProtKB">
        <authorList>
            <consortium name="EnsemblPlants"/>
        </authorList>
    </citation>
    <scope>IDENTIFICATION</scope>
</reference>
<dbReference type="GO" id="GO:0003676">
    <property type="term" value="F:nucleic acid binding"/>
    <property type="evidence" value="ECO:0007669"/>
    <property type="project" value="InterPro"/>
</dbReference>
<dbReference type="InterPro" id="IPR012337">
    <property type="entry name" value="RNaseH-like_sf"/>
</dbReference>
<evidence type="ECO:0000259" key="1">
    <source>
        <dbReference type="Pfam" id="PF13456"/>
    </source>
</evidence>
<dbReference type="PANTHER" id="PTHR48475:SF1">
    <property type="entry name" value="RNASE H TYPE-1 DOMAIN-CONTAINING PROTEIN"/>
    <property type="match status" value="1"/>
</dbReference>
<dbReference type="OMA" id="MTIKMEL"/>
<name>A0A803N616_CHEQI</name>
<dbReference type="Proteomes" id="UP000596660">
    <property type="component" value="Unplaced"/>
</dbReference>
<dbReference type="EnsemblPlants" id="AUR62041039-RA">
    <property type="protein sequence ID" value="AUR62041039-RA:cds"/>
    <property type="gene ID" value="AUR62041039"/>
</dbReference>
<dbReference type="SUPFAM" id="SSF53098">
    <property type="entry name" value="Ribonuclease H-like"/>
    <property type="match status" value="1"/>
</dbReference>
<keyword evidence="3" id="KW-1185">Reference proteome</keyword>
<dbReference type="InterPro" id="IPR002156">
    <property type="entry name" value="RNaseH_domain"/>
</dbReference>
<protein>
    <recommendedName>
        <fullName evidence="1">RNase H type-1 domain-containing protein</fullName>
    </recommendedName>
</protein>